<gene>
    <name evidence="3" type="ORF">GCM10023176_28090</name>
</gene>
<evidence type="ECO:0000313" key="4">
    <source>
        <dbReference type="Proteomes" id="UP001500307"/>
    </source>
</evidence>
<feature type="transmembrane region" description="Helical" evidence="2">
    <location>
        <begin position="116"/>
        <end position="134"/>
    </location>
</feature>
<name>A0ABP8SM83_9ACTN</name>
<dbReference type="Gene3D" id="2.30.110.10">
    <property type="entry name" value="Electron Transport, Fmn-binding Protein, Chain A"/>
    <property type="match status" value="1"/>
</dbReference>
<evidence type="ECO:0000256" key="2">
    <source>
        <dbReference type="SAM" id="Phobius"/>
    </source>
</evidence>
<keyword evidence="2" id="KW-0472">Membrane</keyword>
<organism evidence="3 4">
    <name type="scientific">Micromonospora coerulea</name>
    <dbReference type="NCBI Taxonomy" id="47856"/>
    <lineage>
        <taxon>Bacteria</taxon>
        <taxon>Bacillati</taxon>
        <taxon>Actinomycetota</taxon>
        <taxon>Actinomycetes</taxon>
        <taxon>Micromonosporales</taxon>
        <taxon>Micromonosporaceae</taxon>
        <taxon>Micromonospora</taxon>
    </lineage>
</organism>
<dbReference type="PANTHER" id="PTHR35176">
    <property type="entry name" value="HEME OXYGENASE HI_0854-RELATED"/>
    <property type="match status" value="1"/>
</dbReference>
<protein>
    <recommendedName>
        <fullName evidence="5">PPOX class F420-dependent oxidoreductase</fullName>
    </recommendedName>
</protein>
<evidence type="ECO:0000313" key="3">
    <source>
        <dbReference type="EMBL" id="GAA4570138.1"/>
    </source>
</evidence>
<keyword evidence="1" id="KW-0560">Oxidoreductase</keyword>
<keyword evidence="2" id="KW-0812">Transmembrane</keyword>
<sequence length="274" mass="29186">MVRVLVALLGLAAMVIGVWALVAPSSFSSAVDFPPSEHFVHDVGAFQLGIGATLLLALIWSDALAVALAGYLVGGLAHTLSHVADAHVGGSAVQSWSVLLLALLALVALVFRLRELGWVVGYVAPAAAPAWAPFARQKTVVLTTYKRDGTPVPTAVSIAVVGERAYVRSFEKAWKTVRLRNDPRVTVAPSTTRGTPTGPAIEATARRLTGAEYDRAARALVRKHPMLHRVLVPLMHRLGRRKTGRTVHFELTPVTPTGLPGTLTGQADVEGVRR</sequence>
<dbReference type="InterPro" id="IPR012349">
    <property type="entry name" value="Split_barrel_FMN-bd"/>
</dbReference>
<dbReference type="NCBIfam" id="TIGR03666">
    <property type="entry name" value="Rv2061_F420"/>
    <property type="match status" value="1"/>
</dbReference>
<dbReference type="InterPro" id="IPR052019">
    <property type="entry name" value="F420H2_bilvrd_red/Heme_oxyg"/>
</dbReference>
<accession>A0ABP8SM83</accession>
<dbReference type="InterPro" id="IPR019965">
    <property type="entry name" value="PPOX_F420-dep_Rv2061_put"/>
</dbReference>
<dbReference type="Proteomes" id="UP001500307">
    <property type="component" value="Unassembled WGS sequence"/>
</dbReference>
<proteinExistence type="predicted"/>
<evidence type="ECO:0008006" key="5">
    <source>
        <dbReference type="Google" id="ProtNLM"/>
    </source>
</evidence>
<comment type="caution">
    <text evidence="3">The sequence shown here is derived from an EMBL/GenBank/DDBJ whole genome shotgun (WGS) entry which is preliminary data.</text>
</comment>
<keyword evidence="4" id="KW-1185">Reference proteome</keyword>
<feature type="transmembrane region" description="Helical" evidence="2">
    <location>
        <begin position="46"/>
        <end position="74"/>
    </location>
</feature>
<evidence type="ECO:0000256" key="1">
    <source>
        <dbReference type="ARBA" id="ARBA00023002"/>
    </source>
</evidence>
<feature type="transmembrane region" description="Helical" evidence="2">
    <location>
        <begin position="86"/>
        <end position="110"/>
    </location>
</feature>
<dbReference type="PANTHER" id="PTHR35176:SF11">
    <property type="entry name" value="PYRIDOXAMINE 5'-PHOSPHATE OXIDASE FAMILY PROTEIN"/>
    <property type="match status" value="1"/>
</dbReference>
<reference evidence="4" key="1">
    <citation type="journal article" date="2019" name="Int. J. Syst. Evol. Microbiol.">
        <title>The Global Catalogue of Microorganisms (GCM) 10K type strain sequencing project: providing services to taxonomists for standard genome sequencing and annotation.</title>
        <authorList>
            <consortium name="The Broad Institute Genomics Platform"/>
            <consortium name="The Broad Institute Genome Sequencing Center for Infectious Disease"/>
            <person name="Wu L."/>
            <person name="Ma J."/>
        </authorList>
    </citation>
    <scope>NUCLEOTIDE SEQUENCE [LARGE SCALE GENOMIC DNA]</scope>
    <source>
        <strain evidence="4">JCM 3175</strain>
    </source>
</reference>
<dbReference type="EMBL" id="BAABGU010000013">
    <property type="protein sequence ID" value="GAA4570138.1"/>
    <property type="molecule type" value="Genomic_DNA"/>
</dbReference>
<keyword evidence="2" id="KW-1133">Transmembrane helix</keyword>
<dbReference type="SUPFAM" id="SSF50475">
    <property type="entry name" value="FMN-binding split barrel"/>
    <property type="match status" value="1"/>
</dbReference>